<reference evidence="3" key="1">
    <citation type="journal article" date="2023" name="bioRxiv">
        <title>Scaffold-level genome assemblies of two parasitoid biocontrol wasps reveal the parthenogenesis mechanism and an associated novel virus.</title>
        <authorList>
            <person name="Inwood S."/>
            <person name="Skelly J."/>
            <person name="Guhlin J."/>
            <person name="Harrop T."/>
            <person name="Goldson S."/>
            <person name="Dearden P."/>
        </authorList>
    </citation>
    <scope>NUCLEOTIDE SEQUENCE</scope>
    <source>
        <strain evidence="3">Lincoln</strain>
        <tissue evidence="3">Whole body</tissue>
    </source>
</reference>
<sequence>MSLRNCSLAVFVIAAVFISWCEAKPSYYLYIYGMKSSGYNNLYEMKVSNNYNSAHIIQDDCASCDDSCDSYFNGLICKECIPGYRCEPGYVRNSTADDDSIKTAACIKPEQCDPKYDRRSKDSSVVLTSESLNPAEQNNVTPTINPDVTTEYITQSSDNSENYSTTLSDNIENSSTIAPDSSENYSATLSENTENSSTITPDSNENYSTTLSENIGDYSTHLPKNNEDFSTIAATEETTTVSL</sequence>
<organism evidence="3 4">
    <name type="scientific">Microctonus hyperodae</name>
    <name type="common">Parasitoid wasp</name>
    <dbReference type="NCBI Taxonomy" id="165561"/>
    <lineage>
        <taxon>Eukaryota</taxon>
        <taxon>Metazoa</taxon>
        <taxon>Ecdysozoa</taxon>
        <taxon>Arthropoda</taxon>
        <taxon>Hexapoda</taxon>
        <taxon>Insecta</taxon>
        <taxon>Pterygota</taxon>
        <taxon>Neoptera</taxon>
        <taxon>Endopterygota</taxon>
        <taxon>Hymenoptera</taxon>
        <taxon>Apocrita</taxon>
        <taxon>Ichneumonoidea</taxon>
        <taxon>Braconidae</taxon>
        <taxon>Euphorinae</taxon>
        <taxon>Microctonus</taxon>
    </lineage>
</organism>
<dbReference type="Proteomes" id="UP001168972">
    <property type="component" value="Unassembled WGS sequence"/>
</dbReference>
<comment type="caution">
    <text evidence="3">The sequence shown here is derived from an EMBL/GenBank/DDBJ whole genome shotgun (WGS) entry which is preliminary data.</text>
</comment>
<evidence type="ECO:0000313" key="4">
    <source>
        <dbReference type="Proteomes" id="UP001168972"/>
    </source>
</evidence>
<proteinExistence type="predicted"/>
<feature type="chain" id="PRO_5041274689" evidence="2">
    <location>
        <begin position="24"/>
        <end position="243"/>
    </location>
</feature>
<keyword evidence="4" id="KW-1185">Reference proteome</keyword>
<dbReference type="CDD" id="cd19941">
    <property type="entry name" value="TIL"/>
    <property type="match status" value="1"/>
</dbReference>
<feature type="region of interest" description="Disordered" evidence="1">
    <location>
        <begin position="114"/>
        <end position="212"/>
    </location>
</feature>
<dbReference type="AlphaFoldDB" id="A0AA39F4G1"/>
<evidence type="ECO:0000313" key="3">
    <source>
        <dbReference type="EMBL" id="KAK0162780.1"/>
    </source>
</evidence>
<protein>
    <submittedName>
        <fullName evidence="3">Uncharacterized protein</fullName>
    </submittedName>
</protein>
<gene>
    <name evidence="3" type="ORF">PV327_006526</name>
</gene>
<dbReference type="EMBL" id="JAQQBR010001833">
    <property type="protein sequence ID" value="KAK0162780.1"/>
    <property type="molecule type" value="Genomic_DNA"/>
</dbReference>
<feature type="signal peptide" evidence="2">
    <location>
        <begin position="1"/>
        <end position="23"/>
    </location>
</feature>
<feature type="compositionally biased region" description="Polar residues" evidence="1">
    <location>
        <begin position="123"/>
        <end position="212"/>
    </location>
</feature>
<keyword evidence="2" id="KW-0732">Signal</keyword>
<name>A0AA39F4G1_MICHY</name>
<reference evidence="3" key="2">
    <citation type="submission" date="2023-03" db="EMBL/GenBank/DDBJ databases">
        <authorList>
            <person name="Inwood S.N."/>
            <person name="Skelly J.G."/>
            <person name="Guhlin J."/>
            <person name="Harrop T.W.R."/>
            <person name="Goldson S.G."/>
            <person name="Dearden P.K."/>
        </authorList>
    </citation>
    <scope>NUCLEOTIDE SEQUENCE</scope>
    <source>
        <strain evidence="3">Lincoln</strain>
        <tissue evidence="3">Whole body</tissue>
    </source>
</reference>
<evidence type="ECO:0000256" key="1">
    <source>
        <dbReference type="SAM" id="MobiDB-lite"/>
    </source>
</evidence>
<evidence type="ECO:0000256" key="2">
    <source>
        <dbReference type="SAM" id="SignalP"/>
    </source>
</evidence>
<accession>A0AA39F4G1</accession>